<feature type="region of interest" description="Disordered" evidence="2">
    <location>
        <begin position="27"/>
        <end position="69"/>
    </location>
</feature>
<comment type="similarity">
    <text evidence="1">Belongs to the CpoB family.</text>
</comment>
<dbReference type="Proteomes" id="UP000036771">
    <property type="component" value="Unassembled WGS sequence"/>
</dbReference>
<proteinExistence type="inferred from homology"/>
<feature type="compositionally biased region" description="Basic and acidic residues" evidence="2">
    <location>
        <begin position="38"/>
        <end position="69"/>
    </location>
</feature>
<accession>A0A0K8MEX5</accession>
<name>A0A0K8MEX5_9PROT</name>
<dbReference type="STRING" id="1629334.Cva_01083"/>
<protein>
    <recommendedName>
        <fullName evidence="1">Cell division coordinator CpoB</fullName>
    </recommendedName>
</protein>
<keyword evidence="1" id="KW-0574">Periplasm</keyword>
<evidence type="ECO:0000313" key="4">
    <source>
        <dbReference type="Proteomes" id="UP000036771"/>
    </source>
</evidence>
<feature type="chain" id="PRO_5009984174" description="Cell division coordinator CpoB" evidence="1">
    <location>
        <begin position="21"/>
        <end position="282"/>
    </location>
</feature>
<dbReference type="InterPro" id="IPR034706">
    <property type="entry name" value="CpoB"/>
</dbReference>
<reference evidence="3 4" key="1">
    <citation type="submission" date="2015-03" db="EMBL/GenBank/DDBJ databases">
        <title>Caedibacter varicaedens, whole genome shotgun sequence.</title>
        <authorList>
            <person name="Suzuki H."/>
            <person name="Dapper A.L."/>
            <person name="Gibson A.K."/>
            <person name="Jackson C."/>
            <person name="Lee H."/>
            <person name="Pejaver V.R."/>
            <person name="Doak T."/>
            <person name="Lynch M."/>
        </authorList>
    </citation>
    <scope>NUCLEOTIDE SEQUENCE [LARGE SCALE GENOMIC DNA]</scope>
</reference>
<feature type="region of interest" description="Disordered" evidence="2">
    <location>
        <begin position="88"/>
        <end position="132"/>
    </location>
</feature>
<dbReference type="AlphaFoldDB" id="A0A0K8MEX5"/>
<comment type="subcellular location">
    <subcellularLocation>
        <location evidence="1">Periplasm</location>
    </subcellularLocation>
</comment>
<evidence type="ECO:0000256" key="2">
    <source>
        <dbReference type="SAM" id="MobiDB-lite"/>
    </source>
</evidence>
<comment type="caution">
    <text evidence="3">The sequence shown here is derived from an EMBL/GenBank/DDBJ whole genome shotgun (WGS) entry which is preliminary data.</text>
</comment>
<keyword evidence="1" id="KW-0132">Cell division</keyword>
<dbReference type="OrthoDB" id="7185608at2"/>
<dbReference type="SUPFAM" id="SSF48452">
    <property type="entry name" value="TPR-like"/>
    <property type="match status" value="1"/>
</dbReference>
<comment type="function">
    <text evidence="1">Mediates coordination of peptidoglycan synthesis and outer membrane constriction during cell division.</text>
</comment>
<dbReference type="Gene3D" id="1.25.40.10">
    <property type="entry name" value="Tetratricopeptide repeat domain"/>
    <property type="match status" value="1"/>
</dbReference>
<gene>
    <name evidence="1" type="primary">cpoB</name>
    <name evidence="3" type="ORF">Cva_01083</name>
</gene>
<dbReference type="GO" id="GO:0043093">
    <property type="term" value="P:FtsZ-dependent cytokinesis"/>
    <property type="evidence" value="ECO:0007669"/>
    <property type="project" value="UniProtKB-UniRule"/>
</dbReference>
<evidence type="ECO:0000256" key="1">
    <source>
        <dbReference type="HAMAP-Rule" id="MF_02066"/>
    </source>
</evidence>
<keyword evidence="1" id="KW-0732">Signal</keyword>
<evidence type="ECO:0000313" key="3">
    <source>
        <dbReference type="EMBL" id="GAO98424.1"/>
    </source>
</evidence>
<dbReference type="EMBL" id="BBVC01000058">
    <property type="protein sequence ID" value="GAO98424.1"/>
    <property type="molecule type" value="Genomic_DNA"/>
</dbReference>
<dbReference type="InterPro" id="IPR019734">
    <property type="entry name" value="TPR_rpt"/>
</dbReference>
<dbReference type="Pfam" id="PF13432">
    <property type="entry name" value="TPR_16"/>
    <property type="match status" value="1"/>
</dbReference>
<sequence length="282" mass="31939" precursor="true">MNKKFFLILFLCSFITPLKAEDFYDGTVGPSAVEEEDFPKSSSDRDPAPLVENKDISDDQEEDRLSQLENQVRDLRGKLEELRHEVKMISQQVPDSSNEEVKPKSLDHEKGKKHSQTPMDSSSKDSADEGSTLKAGPALQRYEEAQEFLAQQAYPEAERALKDIIHHYPSDPLVVNAQYWLGETYYVQKDYARAAVSFGDAYKAYRKLDKSNDAKDKEARKISFAKAPEALVKLSLSLKALGKTDQACTTLDQLRSEFPRLPQNVKKIAEMIEKQCKKVGED</sequence>
<dbReference type="GO" id="GO:0030288">
    <property type="term" value="C:outer membrane-bounded periplasmic space"/>
    <property type="evidence" value="ECO:0007669"/>
    <property type="project" value="UniProtKB-UniRule"/>
</dbReference>
<keyword evidence="4" id="KW-1185">Reference proteome</keyword>
<feature type="compositionally biased region" description="Basic and acidic residues" evidence="2">
    <location>
        <begin position="99"/>
        <end position="110"/>
    </location>
</feature>
<dbReference type="Pfam" id="PF13174">
    <property type="entry name" value="TPR_6"/>
    <property type="match status" value="1"/>
</dbReference>
<dbReference type="HAMAP" id="MF_02066">
    <property type="entry name" value="CpoB"/>
    <property type="match status" value="1"/>
</dbReference>
<dbReference type="InterPro" id="IPR011990">
    <property type="entry name" value="TPR-like_helical_dom_sf"/>
</dbReference>
<feature type="signal peptide" evidence="1">
    <location>
        <begin position="1"/>
        <end position="20"/>
    </location>
</feature>
<organism evidence="3 4">
    <name type="scientific">Caedimonas varicaedens</name>
    <dbReference type="NCBI Taxonomy" id="1629334"/>
    <lineage>
        <taxon>Bacteria</taxon>
        <taxon>Pseudomonadati</taxon>
        <taxon>Pseudomonadota</taxon>
        <taxon>Alphaproteobacteria</taxon>
        <taxon>Holosporales</taxon>
        <taxon>Caedimonadaceae</taxon>
        <taxon>Caedimonas</taxon>
    </lineage>
</organism>
<keyword evidence="1" id="KW-0131">Cell cycle</keyword>